<dbReference type="GO" id="GO:0006508">
    <property type="term" value="P:proteolysis"/>
    <property type="evidence" value="ECO:0007669"/>
    <property type="project" value="UniProtKB-KW"/>
</dbReference>
<accession>A0ABN6KNY0</accession>
<dbReference type="GO" id="GO:0008233">
    <property type="term" value="F:peptidase activity"/>
    <property type="evidence" value="ECO:0007669"/>
    <property type="project" value="UniProtKB-KW"/>
</dbReference>
<keyword evidence="2" id="KW-0812">Transmembrane</keyword>
<organism evidence="4 5">
    <name type="scientific">Leptospira kobayashii</name>
    <dbReference type="NCBI Taxonomy" id="1917830"/>
    <lineage>
        <taxon>Bacteria</taxon>
        <taxon>Pseudomonadati</taxon>
        <taxon>Spirochaetota</taxon>
        <taxon>Spirochaetia</taxon>
        <taxon>Leptospirales</taxon>
        <taxon>Leptospiraceae</taxon>
        <taxon>Leptospira</taxon>
    </lineage>
</organism>
<dbReference type="InterPro" id="IPR036116">
    <property type="entry name" value="FN3_sf"/>
</dbReference>
<dbReference type="SMART" id="SM00060">
    <property type="entry name" value="FN3"/>
    <property type="match status" value="3"/>
</dbReference>
<keyword evidence="5" id="KW-1185">Reference proteome</keyword>
<evidence type="ECO:0000256" key="2">
    <source>
        <dbReference type="SAM" id="Phobius"/>
    </source>
</evidence>
<keyword evidence="2" id="KW-0472">Membrane</keyword>
<evidence type="ECO:0000259" key="3">
    <source>
        <dbReference type="PROSITE" id="PS50853"/>
    </source>
</evidence>
<evidence type="ECO:0000313" key="4">
    <source>
        <dbReference type="EMBL" id="BDA80700.1"/>
    </source>
</evidence>
<dbReference type="InterPro" id="IPR013783">
    <property type="entry name" value="Ig-like_fold"/>
</dbReference>
<dbReference type="CDD" id="cd00063">
    <property type="entry name" value="FN3"/>
    <property type="match status" value="1"/>
</dbReference>
<sequence>MKQTQKTNPLESAFLRSFALSFVYIIFSFTPLFSEGVFDPSSVRSSDCKPGVFNCGYLPTPKEIQDSIPLKRDFNNFDELPSKVDLSSKMPPVGSQGQQNSCVAWATGYAIKSYLAADSGKSPNYDPPFKGGKGNNVFSPAFIYNQQNGGKDAGLYYYKTLEFLQANGVVPWSSMPYSDKDYRTQPKESAKKEALNYKIRSFSRLNFKNPDELKRVIAGGNVVLFGIIIDDGFYKLKGSEVYDSNSGQSYGGHAMTIVGYDDSKTSKSGKKGAFKIQNSWGEDWGDKGFGWISYAMLAKVGQETYALIDNPKTTIQQQPTVVSPVLKPLSPPMDIKASRGEFDSMVVLTWLASDGAVSYLIQRKDSGENKYSDLAYSNLPTFADSNVSPDSTYIYRILSISSEERSSPSQDVEGFTAAVPNNQGKLGKVVGLTAKTYVSNGSPKVSLSWSAIEGANGYWVSRIENTRKWKTIGKVKSTSFIDPSPVVEKTNSYRVSATLNGTKVGDWSDSLGVNVANTEVTPSQVTDLTASQGEYSDRIKLSWNPAPGATTYFIYRFNEAGDPSGPFDTESTAYEDEDPQIRDGASFAYTIISANNTGYAEPSEFAYGNIDPELSKRSAGAVLAPPENVTAEINPKDKKVNLKWNPVKDSNEYYIYRKQVNVNSNSKGKNSEFQFLIQVPGKLTKFSENFPGSPGDLFLYSVRSKSEFGSESKDSNIVSVFLNKEPSLVKKRALSLDEIPKTFLGNWSGLYWDPKLGPQNLSLAITGANQDFTAILKVNDKVVKQYGGKWTPGSTGLKTNGFQFDLARGIEGSSVVRLNSVGDPSEETEYGFSKD</sequence>
<dbReference type="PANTHER" id="PTHR12411">
    <property type="entry name" value="CYSTEINE PROTEASE FAMILY C1-RELATED"/>
    <property type="match status" value="1"/>
</dbReference>
<dbReference type="InterPro" id="IPR000668">
    <property type="entry name" value="Peptidase_C1A_C"/>
</dbReference>
<feature type="transmembrane region" description="Helical" evidence="2">
    <location>
        <begin position="12"/>
        <end position="33"/>
    </location>
</feature>
<name>A0ABN6KNY0_9LEPT</name>
<dbReference type="PROSITE" id="PS50853">
    <property type="entry name" value="FN3"/>
    <property type="match status" value="1"/>
</dbReference>
<evidence type="ECO:0000256" key="1">
    <source>
        <dbReference type="ARBA" id="ARBA00008455"/>
    </source>
</evidence>
<proteinExistence type="inferred from homology"/>
<reference evidence="4 5" key="1">
    <citation type="submission" date="2021-08" db="EMBL/GenBank/DDBJ databases">
        <title>Complete genome sequence of Leptospira kobayashii strain E30.</title>
        <authorList>
            <person name="Nakao R."/>
            <person name="Nakamura S."/>
            <person name="Masuzawa T."/>
            <person name="Koizumi N."/>
        </authorList>
    </citation>
    <scope>NUCLEOTIDE SEQUENCE [LARGE SCALE GENOMIC DNA]</scope>
    <source>
        <strain evidence="4 5">E30</strain>
    </source>
</reference>
<dbReference type="InterPro" id="IPR025660">
    <property type="entry name" value="Pept_his_AS"/>
</dbReference>
<feature type="domain" description="Fibronectin type-III" evidence="3">
    <location>
        <begin position="331"/>
        <end position="420"/>
    </location>
</feature>
<dbReference type="InterPro" id="IPR013128">
    <property type="entry name" value="Peptidase_C1A"/>
</dbReference>
<dbReference type="SMART" id="SM00645">
    <property type="entry name" value="Pept_C1"/>
    <property type="match status" value="1"/>
</dbReference>
<dbReference type="Proteomes" id="UP000245263">
    <property type="component" value="Chromosome 2"/>
</dbReference>
<gene>
    <name evidence="4" type="ORF">LPTSP3_g36300</name>
</gene>
<keyword evidence="4" id="KW-0378">Hydrolase</keyword>
<dbReference type="InterPro" id="IPR003961">
    <property type="entry name" value="FN3_dom"/>
</dbReference>
<evidence type="ECO:0000313" key="5">
    <source>
        <dbReference type="Proteomes" id="UP000245263"/>
    </source>
</evidence>
<protein>
    <submittedName>
        <fullName evidence="4">Cysteine protease</fullName>
    </submittedName>
</protein>
<dbReference type="Gene3D" id="2.60.40.10">
    <property type="entry name" value="Immunoglobulins"/>
    <property type="match status" value="4"/>
</dbReference>
<dbReference type="RefSeq" id="WP_109022246.1">
    <property type="nucleotide sequence ID" value="NZ_AP025029.1"/>
</dbReference>
<dbReference type="Pfam" id="PF00112">
    <property type="entry name" value="Peptidase_C1"/>
    <property type="match status" value="1"/>
</dbReference>
<comment type="similarity">
    <text evidence="1">Belongs to the peptidase C1 family.</text>
</comment>
<dbReference type="EMBL" id="AP025029">
    <property type="protein sequence ID" value="BDA80700.1"/>
    <property type="molecule type" value="Genomic_DNA"/>
</dbReference>
<dbReference type="SUPFAM" id="SSF49265">
    <property type="entry name" value="Fibronectin type III"/>
    <property type="match status" value="2"/>
</dbReference>
<dbReference type="SUPFAM" id="SSF54001">
    <property type="entry name" value="Cysteine proteinases"/>
    <property type="match status" value="1"/>
</dbReference>
<dbReference type="CDD" id="cd02619">
    <property type="entry name" value="Peptidase_C1"/>
    <property type="match status" value="1"/>
</dbReference>
<dbReference type="PROSITE" id="PS00639">
    <property type="entry name" value="THIOL_PROTEASE_HIS"/>
    <property type="match status" value="1"/>
</dbReference>
<keyword evidence="2" id="KW-1133">Transmembrane helix</keyword>
<keyword evidence="4" id="KW-0645">Protease</keyword>
<dbReference type="InterPro" id="IPR038765">
    <property type="entry name" value="Papain-like_cys_pep_sf"/>
</dbReference>
<dbReference type="Gene3D" id="3.90.70.10">
    <property type="entry name" value="Cysteine proteinases"/>
    <property type="match status" value="1"/>
</dbReference>